<dbReference type="KEGG" id="sth:STH2607"/>
<dbReference type="AlphaFoldDB" id="Q67L54"/>
<feature type="coiled-coil region" evidence="1">
    <location>
        <begin position="141"/>
        <end position="168"/>
    </location>
</feature>
<dbReference type="PANTHER" id="PTHR34387">
    <property type="entry name" value="SLR1258 PROTEIN"/>
    <property type="match status" value="1"/>
</dbReference>
<dbReference type="GO" id="GO:0006974">
    <property type="term" value="P:DNA damage response"/>
    <property type="evidence" value="ECO:0007669"/>
    <property type="project" value="TreeGrafter"/>
</dbReference>
<evidence type="ECO:0000256" key="1">
    <source>
        <dbReference type="SAM" id="Coils"/>
    </source>
</evidence>
<dbReference type="EMBL" id="AP006840">
    <property type="protein sequence ID" value="BAD41592.1"/>
    <property type="molecule type" value="Genomic_DNA"/>
</dbReference>
<protein>
    <recommendedName>
        <fullName evidence="4">Outer membrane protein</fullName>
    </recommendedName>
</protein>
<dbReference type="OrthoDB" id="9785192at2"/>
<dbReference type="Pfam" id="PF04402">
    <property type="entry name" value="SIMPL"/>
    <property type="match status" value="1"/>
</dbReference>
<dbReference type="InterPro" id="IPR007497">
    <property type="entry name" value="SIMPL/DUF541"/>
</dbReference>
<dbReference type="Proteomes" id="UP000000417">
    <property type="component" value="Chromosome"/>
</dbReference>
<dbReference type="HOGENOM" id="CLU_080344_4_0_9"/>
<evidence type="ECO:0000313" key="3">
    <source>
        <dbReference type="Proteomes" id="UP000000417"/>
    </source>
</evidence>
<evidence type="ECO:0000313" key="2">
    <source>
        <dbReference type="EMBL" id="BAD41592.1"/>
    </source>
</evidence>
<dbReference type="Gene3D" id="3.30.70.2970">
    <property type="entry name" value="Protein of unknown function (DUF541), domain 2"/>
    <property type="match status" value="1"/>
</dbReference>
<reference evidence="2 3" key="1">
    <citation type="journal article" date="2004" name="Nucleic Acids Res.">
        <title>Genome sequence of Symbiobacterium thermophilum, an uncultivable bacterium that depends on microbial commensalism.</title>
        <authorList>
            <person name="Ueda K."/>
            <person name="Yamashita A."/>
            <person name="Ishikawa J."/>
            <person name="Shimada M."/>
            <person name="Watsuji T."/>
            <person name="Morimura K."/>
            <person name="Ikeda H."/>
            <person name="Hattori M."/>
            <person name="Beppu T."/>
        </authorList>
    </citation>
    <scope>NUCLEOTIDE SEQUENCE [LARGE SCALE GENOMIC DNA]</scope>
    <source>
        <strain evidence="3">T / IAM 14863</strain>
    </source>
</reference>
<dbReference type="PANTHER" id="PTHR34387:SF2">
    <property type="entry name" value="SLR1258 PROTEIN"/>
    <property type="match status" value="1"/>
</dbReference>
<proteinExistence type="predicted"/>
<gene>
    <name evidence="2" type="ordered locus">STH2607</name>
</gene>
<sequence>MGTFMGYPAGFAAGPVEPPTLQVTGVGEAGAAPDTARLTLGFTARAPQAAAAYEQTAAALNRVVQALMQAGLAADQMQTQEVALNPVFDRPRDGGETRLTGYEATATLAVTLRDLARVGAIIDLAVSAGANRVDGVQFTVRERERAEAAALTQAVQDAQRQAAVLARALGVALGPVREVSTEAAPGPSPYLARSAAEGIPVLPGRLAVVRTVRLAYQIHPSVTARAR</sequence>
<dbReference type="RefSeq" id="WP_011196729.1">
    <property type="nucleotide sequence ID" value="NC_006177.1"/>
</dbReference>
<dbReference type="Gene3D" id="3.30.110.170">
    <property type="entry name" value="Protein of unknown function (DUF541), domain 1"/>
    <property type="match status" value="1"/>
</dbReference>
<keyword evidence="3" id="KW-1185">Reference proteome</keyword>
<keyword evidence="1" id="KW-0175">Coiled coil</keyword>
<dbReference type="InterPro" id="IPR052022">
    <property type="entry name" value="26kDa_periplasmic_antigen"/>
</dbReference>
<accession>Q67L54</accession>
<evidence type="ECO:0008006" key="4">
    <source>
        <dbReference type="Google" id="ProtNLM"/>
    </source>
</evidence>
<dbReference type="STRING" id="292459.STH2607"/>
<dbReference type="eggNOG" id="COG2968">
    <property type="taxonomic scope" value="Bacteria"/>
</dbReference>
<name>Q67L54_SYMTH</name>
<organism evidence="2 3">
    <name type="scientific">Symbiobacterium thermophilum (strain DSM 24528 / JCM 14929 / IAM 14863 / T)</name>
    <dbReference type="NCBI Taxonomy" id="292459"/>
    <lineage>
        <taxon>Bacteria</taxon>
        <taxon>Bacillati</taxon>
        <taxon>Bacillota</taxon>
        <taxon>Clostridia</taxon>
        <taxon>Eubacteriales</taxon>
        <taxon>Symbiobacteriaceae</taxon>
        <taxon>Symbiobacterium</taxon>
    </lineage>
</organism>